<dbReference type="PANTHER" id="PTHR36124">
    <property type="match status" value="1"/>
</dbReference>
<evidence type="ECO:0000313" key="3">
    <source>
        <dbReference type="Proteomes" id="UP001501821"/>
    </source>
</evidence>
<dbReference type="RefSeq" id="WP_344774429.1">
    <property type="nucleotide sequence ID" value="NZ_BAABAH010000004.1"/>
</dbReference>
<organism evidence="2 3">
    <name type="scientific">Nocardioides panacisoli</name>
    <dbReference type="NCBI Taxonomy" id="627624"/>
    <lineage>
        <taxon>Bacteria</taxon>
        <taxon>Bacillati</taxon>
        <taxon>Actinomycetota</taxon>
        <taxon>Actinomycetes</taxon>
        <taxon>Propionibacteriales</taxon>
        <taxon>Nocardioidaceae</taxon>
        <taxon>Nocardioides</taxon>
    </lineage>
</organism>
<evidence type="ECO:0000313" key="2">
    <source>
        <dbReference type="EMBL" id="GAA3816012.1"/>
    </source>
</evidence>
<sequence length="289" mass="33573">MAKDLWRRRNDALDADTDYVEIVRNLTLYEFTWDMNQSLSLALFRTYAVPSIGGLLDKTQEFEQRCQKRYDDTALLLEAPLVHGFDSEEGRTGIRRINQMHRMYDISNDDLRYVLSTFVVIPKRWLDAYGWRPLTDHEIRAMVNYFSALGRHMGIKDLPESYDAYMHLMDDYERKHFAYDAGGRRVADATLALLEQFYPRPLHRPMNVFSRALMEPHLLNAFGYEDPGPRVRRAVRGSLRARARALRLTPSNRRPTYSQDMNRIRSYPNGFDLASLGTFAPATGCPVHA</sequence>
<proteinExistence type="predicted"/>
<dbReference type="InterPro" id="IPR018713">
    <property type="entry name" value="MPAB/Lcp_cat_dom"/>
</dbReference>
<evidence type="ECO:0000259" key="1">
    <source>
        <dbReference type="Pfam" id="PF09995"/>
    </source>
</evidence>
<dbReference type="InterPro" id="IPR046366">
    <property type="entry name" value="MPAB"/>
</dbReference>
<comment type="caution">
    <text evidence="2">The sequence shown here is derived from an EMBL/GenBank/DDBJ whole genome shotgun (WGS) entry which is preliminary data.</text>
</comment>
<reference evidence="3" key="1">
    <citation type="journal article" date="2019" name="Int. J. Syst. Evol. Microbiol.">
        <title>The Global Catalogue of Microorganisms (GCM) 10K type strain sequencing project: providing services to taxonomists for standard genome sequencing and annotation.</title>
        <authorList>
            <consortium name="The Broad Institute Genomics Platform"/>
            <consortium name="The Broad Institute Genome Sequencing Center for Infectious Disease"/>
            <person name="Wu L."/>
            <person name="Ma J."/>
        </authorList>
    </citation>
    <scope>NUCLEOTIDE SEQUENCE [LARGE SCALE GENOMIC DNA]</scope>
    <source>
        <strain evidence="3">JCM 16953</strain>
    </source>
</reference>
<accession>A0ABP7IDQ9</accession>
<name>A0ABP7IDQ9_9ACTN</name>
<dbReference type="Proteomes" id="UP001501821">
    <property type="component" value="Unassembled WGS sequence"/>
</dbReference>
<feature type="domain" description="ER-bound oxygenase mpaB/mpaB'/Rubber oxygenase catalytic" evidence="1">
    <location>
        <begin position="60"/>
        <end position="241"/>
    </location>
</feature>
<gene>
    <name evidence="2" type="ORF">GCM10022242_17630</name>
</gene>
<dbReference type="Pfam" id="PF09995">
    <property type="entry name" value="MPAB_Lcp_cat"/>
    <property type="match status" value="1"/>
</dbReference>
<dbReference type="PANTHER" id="PTHR36124:SF1">
    <property type="entry name" value="ER-BOUND OXYGENASE MPAB_MPAB'_RUBBER OXYGENASE CATALYTIC DOMAIN-CONTAINING PROTEIN"/>
    <property type="match status" value="1"/>
</dbReference>
<protein>
    <submittedName>
        <fullName evidence="2">Oxygenase MpaB family protein</fullName>
    </submittedName>
</protein>
<keyword evidence="3" id="KW-1185">Reference proteome</keyword>
<dbReference type="EMBL" id="BAABAH010000004">
    <property type="protein sequence ID" value="GAA3816012.1"/>
    <property type="molecule type" value="Genomic_DNA"/>
</dbReference>